<evidence type="ECO:0000313" key="8">
    <source>
        <dbReference type="Proteomes" id="UP000621560"/>
    </source>
</evidence>
<keyword evidence="8" id="KW-1185">Reference proteome</keyword>
<feature type="chain" id="PRO_5037759994" evidence="6">
    <location>
        <begin position="25"/>
        <end position="447"/>
    </location>
</feature>
<dbReference type="InterPro" id="IPR006059">
    <property type="entry name" value="SBP"/>
</dbReference>
<evidence type="ECO:0000256" key="6">
    <source>
        <dbReference type="SAM" id="SignalP"/>
    </source>
</evidence>
<accession>A0A927BR87</accession>
<dbReference type="AlphaFoldDB" id="A0A927BR87"/>
<dbReference type="RefSeq" id="WP_190914404.1">
    <property type="nucleotide sequence ID" value="NZ_JACXIZ010000007.1"/>
</dbReference>
<keyword evidence="3" id="KW-0472">Membrane</keyword>
<dbReference type="InterPro" id="IPR050490">
    <property type="entry name" value="Bact_solute-bd_prot1"/>
</dbReference>
<evidence type="ECO:0000313" key="7">
    <source>
        <dbReference type="EMBL" id="MBD2844074.1"/>
    </source>
</evidence>
<dbReference type="EMBL" id="JACXIZ010000007">
    <property type="protein sequence ID" value="MBD2844074.1"/>
    <property type="molecule type" value="Genomic_DNA"/>
</dbReference>
<reference evidence="7" key="1">
    <citation type="submission" date="2020-09" db="EMBL/GenBank/DDBJ databases">
        <title>A novel bacterium of genus Paenibacillus, isolated from South China Sea.</title>
        <authorList>
            <person name="Huang H."/>
            <person name="Mo K."/>
            <person name="Hu Y."/>
        </authorList>
    </citation>
    <scope>NUCLEOTIDE SEQUENCE</scope>
    <source>
        <strain evidence="7">IB182496</strain>
    </source>
</reference>
<keyword evidence="5" id="KW-0449">Lipoprotein</keyword>
<organism evidence="7 8">
    <name type="scientific">Paenibacillus sabuli</name>
    <dbReference type="NCBI Taxonomy" id="2772509"/>
    <lineage>
        <taxon>Bacteria</taxon>
        <taxon>Bacillati</taxon>
        <taxon>Bacillota</taxon>
        <taxon>Bacilli</taxon>
        <taxon>Bacillales</taxon>
        <taxon>Paenibacillaceae</taxon>
        <taxon>Paenibacillus</taxon>
    </lineage>
</organism>
<keyword evidence="4" id="KW-0564">Palmitate</keyword>
<dbReference type="Pfam" id="PF01547">
    <property type="entry name" value="SBP_bac_1"/>
    <property type="match status" value="1"/>
</dbReference>
<sequence>MKFKKAWVLSASALAALVLLSACGSGNGNNGGGSADTGSAPADEPKVELSIWHNFSGDDLRAQTMRGLIEQYVAAHPEVKVDVQAIPPDGYKQRLKTVAAANEMPDLFLSNPGSMIAEFYNGDLLQPIGDLLEQYPEWRDGFLPGAFEGHTFDGEIYAAPVNLSPSSIMYYNHSLFEQYDVKVPTTWDELMTAIETFNANGITPISMGNKAAWVAQSTIIGTLADRVTGSEWFLSAVEQDGAAFTDPQFVEALGYFKQLADAEAFQDGANSIDNTQAEQYFIQGNAAMTLGGTWTLTNLAATASEEALEQVGVTVFPAIPGGAGDPNTITASTGQGFAMNKDVTGAQREAALDLIYTISGPEAQQQIAQSNTLVNYQVEVDPAKVTPLFNKTYELVTSVGFTPIYDAYLSSAGTEAVNNGLQELMLGGDPETVAQKIQNAQAEAVGN</sequence>
<name>A0A927BR87_9BACL</name>
<dbReference type="PANTHER" id="PTHR43649">
    <property type="entry name" value="ARABINOSE-BINDING PROTEIN-RELATED"/>
    <property type="match status" value="1"/>
</dbReference>
<keyword evidence="1" id="KW-1003">Cell membrane</keyword>
<protein>
    <submittedName>
        <fullName evidence="7">Extracellular solute-binding protein</fullName>
    </submittedName>
</protein>
<evidence type="ECO:0000256" key="2">
    <source>
        <dbReference type="ARBA" id="ARBA00022729"/>
    </source>
</evidence>
<comment type="caution">
    <text evidence="7">The sequence shown here is derived from an EMBL/GenBank/DDBJ whole genome shotgun (WGS) entry which is preliminary data.</text>
</comment>
<gene>
    <name evidence="7" type="ORF">IDH44_02630</name>
</gene>
<dbReference type="PANTHER" id="PTHR43649:SF33">
    <property type="entry name" value="POLYGALACTURONAN_RHAMNOGALACTURONAN-BINDING PROTEIN YTCQ"/>
    <property type="match status" value="1"/>
</dbReference>
<evidence type="ECO:0000256" key="5">
    <source>
        <dbReference type="ARBA" id="ARBA00023288"/>
    </source>
</evidence>
<evidence type="ECO:0000256" key="1">
    <source>
        <dbReference type="ARBA" id="ARBA00022475"/>
    </source>
</evidence>
<proteinExistence type="predicted"/>
<dbReference type="Gene3D" id="3.40.190.10">
    <property type="entry name" value="Periplasmic binding protein-like II"/>
    <property type="match status" value="2"/>
</dbReference>
<keyword evidence="2 6" id="KW-0732">Signal</keyword>
<feature type="signal peptide" evidence="6">
    <location>
        <begin position="1"/>
        <end position="24"/>
    </location>
</feature>
<evidence type="ECO:0000256" key="4">
    <source>
        <dbReference type="ARBA" id="ARBA00023139"/>
    </source>
</evidence>
<dbReference type="SUPFAM" id="SSF53850">
    <property type="entry name" value="Periplasmic binding protein-like II"/>
    <property type="match status" value="1"/>
</dbReference>
<evidence type="ECO:0000256" key="3">
    <source>
        <dbReference type="ARBA" id="ARBA00023136"/>
    </source>
</evidence>
<dbReference type="Proteomes" id="UP000621560">
    <property type="component" value="Unassembled WGS sequence"/>
</dbReference>
<dbReference type="PROSITE" id="PS51257">
    <property type="entry name" value="PROKAR_LIPOPROTEIN"/>
    <property type="match status" value="1"/>
</dbReference>